<evidence type="ECO:0000313" key="2">
    <source>
        <dbReference type="EMBL" id="CAL6066408.1"/>
    </source>
</evidence>
<name>A0AA86U7K5_9EUKA</name>
<dbReference type="Proteomes" id="UP001642409">
    <property type="component" value="Unassembled WGS sequence"/>
</dbReference>
<dbReference type="AlphaFoldDB" id="A0AA86U7K5"/>
<dbReference type="EMBL" id="CATOUU010000756">
    <property type="protein sequence ID" value="CAI9946105.1"/>
    <property type="molecule type" value="Genomic_DNA"/>
</dbReference>
<organism evidence="1">
    <name type="scientific">Hexamita inflata</name>
    <dbReference type="NCBI Taxonomy" id="28002"/>
    <lineage>
        <taxon>Eukaryota</taxon>
        <taxon>Metamonada</taxon>
        <taxon>Diplomonadida</taxon>
        <taxon>Hexamitidae</taxon>
        <taxon>Hexamitinae</taxon>
        <taxon>Hexamita</taxon>
    </lineage>
</organism>
<reference evidence="2 3" key="2">
    <citation type="submission" date="2024-07" db="EMBL/GenBank/DDBJ databases">
        <authorList>
            <person name="Akdeniz Z."/>
        </authorList>
    </citation>
    <scope>NUCLEOTIDE SEQUENCE [LARGE SCALE GENOMIC DNA]</scope>
</reference>
<proteinExistence type="predicted"/>
<reference evidence="1" key="1">
    <citation type="submission" date="2023-06" db="EMBL/GenBank/DDBJ databases">
        <authorList>
            <person name="Kurt Z."/>
        </authorList>
    </citation>
    <scope>NUCLEOTIDE SEQUENCE</scope>
</reference>
<comment type="caution">
    <text evidence="1">The sequence shown here is derived from an EMBL/GenBank/DDBJ whole genome shotgun (WGS) entry which is preliminary data.</text>
</comment>
<evidence type="ECO:0000313" key="1">
    <source>
        <dbReference type="EMBL" id="CAI9946105.1"/>
    </source>
</evidence>
<keyword evidence="3" id="KW-1185">Reference proteome</keyword>
<protein>
    <submittedName>
        <fullName evidence="2">Hypothetical_protein</fullName>
    </submittedName>
</protein>
<gene>
    <name evidence="1" type="ORF">HINF_LOCUS33750</name>
    <name evidence="2" type="ORF">HINF_LOCUS52319</name>
</gene>
<dbReference type="EMBL" id="CAXDID020000260">
    <property type="protein sequence ID" value="CAL6066408.1"/>
    <property type="molecule type" value="Genomic_DNA"/>
</dbReference>
<accession>A0AA86U7K5</accession>
<evidence type="ECO:0000313" key="3">
    <source>
        <dbReference type="Proteomes" id="UP001642409"/>
    </source>
</evidence>
<sequence>MIKVDLQSFTSCLTKISQQLFSLAFEVVMVPTKNTSMNQPYMIVQYKVILKQKFSPKFSSATGTLLLTAIKILFHEVMYSYRGENESTFRKIQQIGNRIGANLNECNGQLGVPKSTYLNSHWLFGLEGLTAIIKAIYILSFQLPQRELLESQNYILLVT</sequence>